<dbReference type="CDD" id="cd11534">
    <property type="entry name" value="NTP-PPase_HisIE_like"/>
    <property type="match status" value="1"/>
</dbReference>
<dbReference type="HAMAP" id="MF_01020">
    <property type="entry name" value="HisE"/>
    <property type="match status" value="1"/>
</dbReference>
<evidence type="ECO:0000256" key="1">
    <source>
        <dbReference type="ARBA" id="ARBA00001460"/>
    </source>
</evidence>
<name>A0ABU9U9H7_9SPIR</name>
<keyword evidence="4 8" id="KW-0547">Nucleotide-binding</keyword>
<dbReference type="Proteomes" id="UP001466331">
    <property type="component" value="Unassembled WGS sequence"/>
</dbReference>
<evidence type="ECO:0000256" key="5">
    <source>
        <dbReference type="ARBA" id="ARBA00022801"/>
    </source>
</evidence>
<proteinExistence type="inferred from homology"/>
<organism evidence="9 10">
    <name type="scientific">Rarispira pelagica</name>
    <dbReference type="NCBI Taxonomy" id="3141764"/>
    <lineage>
        <taxon>Bacteria</taxon>
        <taxon>Pseudomonadati</taxon>
        <taxon>Spirochaetota</taxon>
        <taxon>Spirochaetia</taxon>
        <taxon>Winmispirales</taxon>
        <taxon>Winmispiraceae</taxon>
        <taxon>Rarispira</taxon>
    </lineage>
</organism>
<keyword evidence="10" id="KW-1185">Reference proteome</keyword>
<reference evidence="9 10" key="1">
    <citation type="submission" date="2024-03" db="EMBL/GenBank/DDBJ databases">
        <title>Ignisphaera cupida sp. nov., a hyperthermophilic hydrolytic archaeon from a hot spring of Kamchatka, and proposal of Ignisphaeraceae fam. nov.</title>
        <authorList>
            <person name="Podosokorskaya O.A."/>
            <person name="Elcheninov A.G."/>
            <person name="Maltseva A.I."/>
            <person name="Zayulina K.S."/>
            <person name="Novikov A."/>
            <person name="Merkel A.Y."/>
        </authorList>
    </citation>
    <scope>NUCLEOTIDE SEQUENCE [LARGE SCALE GENOMIC DNA]</scope>
    <source>
        <strain evidence="9 10">38H-sp</strain>
    </source>
</reference>
<comment type="subcellular location">
    <subcellularLocation>
        <location evidence="8">Cytoplasm</location>
    </subcellularLocation>
</comment>
<keyword evidence="6 8" id="KW-0067">ATP-binding</keyword>
<dbReference type="EC" id="3.6.1.31" evidence="8"/>
<dbReference type="GO" id="GO:0004636">
    <property type="term" value="F:phosphoribosyl-ATP diphosphatase activity"/>
    <property type="evidence" value="ECO:0007669"/>
    <property type="project" value="UniProtKB-EC"/>
</dbReference>
<keyword evidence="8" id="KW-0963">Cytoplasm</keyword>
<dbReference type="Gene3D" id="1.10.287.1080">
    <property type="entry name" value="MazG-like"/>
    <property type="match status" value="1"/>
</dbReference>
<accession>A0ABU9U9H7</accession>
<dbReference type="SUPFAM" id="SSF101386">
    <property type="entry name" value="all-alpha NTP pyrophosphatases"/>
    <property type="match status" value="1"/>
</dbReference>
<dbReference type="NCBIfam" id="TIGR03188">
    <property type="entry name" value="histidine_hisI"/>
    <property type="match status" value="1"/>
</dbReference>
<comment type="catalytic activity">
    <reaction evidence="1 8">
        <text>1-(5-phospho-beta-D-ribosyl)-ATP + H2O = 1-(5-phospho-beta-D-ribosyl)-5'-AMP + diphosphate + H(+)</text>
        <dbReference type="Rhea" id="RHEA:22828"/>
        <dbReference type="ChEBI" id="CHEBI:15377"/>
        <dbReference type="ChEBI" id="CHEBI:15378"/>
        <dbReference type="ChEBI" id="CHEBI:33019"/>
        <dbReference type="ChEBI" id="CHEBI:59457"/>
        <dbReference type="ChEBI" id="CHEBI:73183"/>
        <dbReference type="EC" id="3.6.1.31"/>
    </reaction>
</comment>
<protein>
    <recommendedName>
        <fullName evidence="8">Phosphoribosyl-ATP pyrophosphatase</fullName>
        <shortName evidence="8">PRA-PH</shortName>
        <ecNumber evidence="8">3.6.1.31</ecNumber>
    </recommendedName>
</protein>
<dbReference type="RefSeq" id="WP_420068771.1">
    <property type="nucleotide sequence ID" value="NZ_JBCHKQ010000001.1"/>
</dbReference>
<evidence type="ECO:0000256" key="4">
    <source>
        <dbReference type="ARBA" id="ARBA00022741"/>
    </source>
</evidence>
<keyword evidence="7 8" id="KW-0368">Histidine biosynthesis</keyword>
<evidence type="ECO:0000256" key="2">
    <source>
        <dbReference type="ARBA" id="ARBA00005204"/>
    </source>
</evidence>
<evidence type="ECO:0000313" key="10">
    <source>
        <dbReference type="Proteomes" id="UP001466331"/>
    </source>
</evidence>
<dbReference type="InterPro" id="IPR008179">
    <property type="entry name" value="HisE"/>
</dbReference>
<keyword evidence="5 8" id="KW-0378">Hydrolase</keyword>
<evidence type="ECO:0000256" key="3">
    <source>
        <dbReference type="ARBA" id="ARBA00022605"/>
    </source>
</evidence>
<comment type="caution">
    <text evidence="9">The sequence shown here is derived from an EMBL/GenBank/DDBJ whole genome shotgun (WGS) entry which is preliminary data.</text>
</comment>
<keyword evidence="3 8" id="KW-0028">Amino-acid biosynthesis</keyword>
<comment type="similarity">
    <text evidence="8">Belongs to the PRA-PH family.</text>
</comment>
<dbReference type="PANTHER" id="PTHR42945">
    <property type="entry name" value="HISTIDINE BIOSYNTHESIS BIFUNCTIONAL PROTEIN"/>
    <property type="match status" value="1"/>
</dbReference>
<dbReference type="PANTHER" id="PTHR42945:SF1">
    <property type="entry name" value="HISTIDINE BIOSYNTHESIS BIFUNCTIONAL PROTEIN HIS7"/>
    <property type="match status" value="1"/>
</dbReference>
<dbReference type="EMBL" id="JBCHKQ010000001">
    <property type="protein sequence ID" value="MEM5947322.1"/>
    <property type="molecule type" value="Genomic_DNA"/>
</dbReference>
<evidence type="ECO:0000256" key="8">
    <source>
        <dbReference type="HAMAP-Rule" id="MF_01020"/>
    </source>
</evidence>
<evidence type="ECO:0000313" key="9">
    <source>
        <dbReference type="EMBL" id="MEM5947322.1"/>
    </source>
</evidence>
<gene>
    <name evidence="8 9" type="primary">hisE</name>
    <name evidence="9" type="ORF">WKV44_02075</name>
</gene>
<evidence type="ECO:0000256" key="6">
    <source>
        <dbReference type="ARBA" id="ARBA00022840"/>
    </source>
</evidence>
<dbReference type="Pfam" id="PF01503">
    <property type="entry name" value="PRA-PH"/>
    <property type="match status" value="1"/>
</dbReference>
<dbReference type="InterPro" id="IPR021130">
    <property type="entry name" value="PRib-ATP_PPHydrolase-like"/>
</dbReference>
<comment type="pathway">
    <text evidence="2 8">Amino-acid biosynthesis; L-histidine biosynthesis; L-histidine from 5-phospho-alpha-D-ribose 1-diphosphate: step 2/9.</text>
</comment>
<sequence>MDKDIKPAVCVDSDGRFVYACFQNEKAKNKSLEQGELWEYLPEGGRVLPVEGIRIKKVSEKQGWIELLTDSVKGDSSGETVQKEKISAAGTVLEKLEQIIKKRRQEMPEGSYTSHLFSKGGEKIRKKTGEEAVELILAAKKEEISYEAADLIYHLIVLLVWEDIPLSDVLSELESRF</sequence>
<evidence type="ECO:0000256" key="7">
    <source>
        <dbReference type="ARBA" id="ARBA00023102"/>
    </source>
</evidence>